<evidence type="ECO:0000256" key="1">
    <source>
        <dbReference type="SAM" id="Coils"/>
    </source>
</evidence>
<keyword evidence="2" id="KW-0812">Transmembrane</keyword>
<evidence type="ECO:0000313" key="3">
    <source>
        <dbReference type="EMBL" id="PAX60620.1"/>
    </source>
</evidence>
<comment type="caution">
    <text evidence="3">The sequence shown here is derived from an EMBL/GenBank/DDBJ whole genome shotgun (WGS) entry which is preliminary data.</text>
</comment>
<protein>
    <submittedName>
        <fullName evidence="3">Uncharacterized protein</fullName>
    </submittedName>
</protein>
<gene>
    <name evidence="3" type="ORF">CK510_00765</name>
</gene>
<dbReference type="AlphaFoldDB" id="A0A2A2TQ97"/>
<dbReference type="Proteomes" id="UP000218238">
    <property type="component" value="Unassembled WGS sequence"/>
</dbReference>
<accession>A0A2A2TQ97</accession>
<reference evidence="3 4" key="1">
    <citation type="submission" date="2017-08" db="EMBL/GenBank/DDBJ databases">
        <title>Draft genome sequence of filamentous cyanobacterium Calothrix elsteri CCALA 953.</title>
        <authorList>
            <person name="Gagunashvili A.N."/>
            <person name="Elster J."/>
            <person name="Andresson O.S."/>
        </authorList>
    </citation>
    <scope>NUCLEOTIDE SEQUENCE [LARGE SCALE GENOMIC DNA]</scope>
    <source>
        <strain evidence="3 4">CCALA 953</strain>
    </source>
</reference>
<dbReference type="RefSeq" id="WP_095719858.1">
    <property type="nucleotide sequence ID" value="NZ_NTFS01000004.1"/>
</dbReference>
<feature type="coiled-coil region" evidence="1">
    <location>
        <begin position="85"/>
        <end position="115"/>
    </location>
</feature>
<dbReference type="OrthoDB" id="529125at2"/>
<feature type="transmembrane region" description="Helical" evidence="2">
    <location>
        <begin position="56"/>
        <end position="78"/>
    </location>
</feature>
<keyword evidence="2" id="KW-1133">Transmembrane helix</keyword>
<sequence length="265" mass="29179">MSLSALRKFILPPVIASAAVFAAMSFPLAVLGDKPINIRFEEEPIFDGRLRDIAPPYVVAITALSLGAGIAAAAVSGWRNSSRKSSEFEQQLTQLEEHLEQKDKLLKELNLSESRLQLSGLNNFLDEEVPFDSYVNRNTPPTVVTQPVVAQIPVQTYQQVVNSLPSRASKPLVNQSKVANASSAFASGQSYMTKHGQAQANAKDAQASVTAREFEALQIQLREMMERMQMMQNSLQQQPNAVSNVAIANRFQVHYEAATTDEVKF</sequence>
<keyword evidence="1" id="KW-0175">Coiled coil</keyword>
<name>A0A2A2TQ97_9CYAN</name>
<keyword evidence="2" id="KW-0472">Membrane</keyword>
<evidence type="ECO:0000313" key="4">
    <source>
        <dbReference type="Proteomes" id="UP000218238"/>
    </source>
</evidence>
<organism evidence="3 4">
    <name type="scientific">Brunnivagina elsteri CCALA 953</name>
    <dbReference type="NCBI Taxonomy" id="987040"/>
    <lineage>
        <taxon>Bacteria</taxon>
        <taxon>Bacillati</taxon>
        <taxon>Cyanobacteriota</taxon>
        <taxon>Cyanophyceae</taxon>
        <taxon>Nostocales</taxon>
        <taxon>Calotrichaceae</taxon>
        <taxon>Brunnivagina</taxon>
    </lineage>
</organism>
<evidence type="ECO:0000256" key="2">
    <source>
        <dbReference type="SAM" id="Phobius"/>
    </source>
</evidence>
<proteinExistence type="predicted"/>
<keyword evidence="4" id="KW-1185">Reference proteome</keyword>
<dbReference type="EMBL" id="NTFS01000004">
    <property type="protein sequence ID" value="PAX60620.1"/>
    <property type="molecule type" value="Genomic_DNA"/>
</dbReference>